<reference evidence="5 6" key="1">
    <citation type="submission" date="2015-10" db="EMBL/GenBank/DDBJ databases">
        <title>Metagenome-Assembled Genomes uncover a global brackish microbiome.</title>
        <authorList>
            <person name="Hugerth L.W."/>
            <person name="Larsson J."/>
            <person name="Alneberg J."/>
            <person name="Lindh M.V."/>
            <person name="Legrand C."/>
            <person name="Pinhassi J."/>
            <person name="Andersson A.F."/>
        </authorList>
    </citation>
    <scope>NUCLEOTIDE SEQUENCE [LARGE SCALE GENOMIC DNA]</scope>
    <source>
        <strain evidence="5">BACL26 MAG-121220-bin70</strain>
    </source>
</reference>
<feature type="domain" description="Phospholipid/glycerol acyltransferase" evidence="4">
    <location>
        <begin position="51"/>
        <end position="163"/>
    </location>
</feature>
<name>A0A0R2UBD0_9GAMM</name>
<comment type="pathway">
    <text evidence="1">Lipid metabolism.</text>
</comment>
<evidence type="ECO:0000256" key="2">
    <source>
        <dbReference type="ARBA" id="ARBA00022679"/>
    </source>
</evidence>
<dbReference type="Proteomes" id="UP000051213">
    <property type="component" value="Unassembled WGS sequence"/>
</dbReference>
<dbReference type="GO" id="GO:0006654">
    <property type="term" value="P:phosphatidic acid biosynthetic process"/>
    <property type="evidence" value="ECO:0007669"/>
    <property type="project" value="TreeGrafter"/>
</dbReference>
<keyword evidence="2 5" id="KW-0808">Transferase</keyword>
<dbReference type="SMART" id="SM00563">
    <property type="entry name" value="PlsC"/>
    <property type="match status" value="1"/>
</dbReference>
<dbReference type="GO" id="GO:0003841">
    <property type="term" value="F:1-acylglycerol-3-phosphate O-acyltransferase activity"/>
    <property type="evidence" value="ECO:0007669"/>
    <property type="project" value="TreeGrafter"/>
</dbReference>
<organism evidence="5 6">
    <name type="scientific">SAR92 bacterium BACL26 MAG-121220-bin70</name>
    <dbReference type="NCBI Taxonomy" id="1655626"/>
    <lineage>
        <taxon>Bacteria</taxon>
        <taxon>Pseudomonadati</taxon>
        <taxon>Pseudomonadota</taxon>
        <taxon>Gammaproteobacteria</taxon>
        <taxon>Cellvibrionales</taxon>
        <taxon>Porticoccaceae</taxon>
        <taxon>SAR92 clade</taxon>
    </lineage>
</organism>
<dbReference type="InterPro" id="IPR002123">
    <property type="entry name" value="Plipid/glycerol_acylTrfase"/>
</dbReference>
<dbReference type="Pfam" id="PF01553">
    <property type="entry name" value="Acyltransferase"/>
    <property type="match status" value="1"/>
</dbReference>
<protein>
    <submittedName>
        <fullName evidence="5">Acyltransferase</fullName>
    </submittedName>
</protein>
<dbReference type="PANTHER" id="PTHR10434:SF9">
    <property type="entry name" value="PHOSPHOLIPID_GLYCEROL ACYLTRANSFERASE DOMAIN-CONTAINING PROTEIN"/>
    <property type="match status" value="1"/>
</dbReference>
<gene>
    <name evidence="5" type="ORF">ABS24_05045</name>
</gene>
<evidence type="ECO:0000259" key="4">
    <source>
        <dbReference type="SMART" id="SM00563"/>
    </source>
</evidence>
<dbReference type="EMBL" id="LICA01000153">
    <property type="protein sequence ID" value="KRO94432.1"/>
    <property type="molecule type" value="Genomic_DNA"/>
</dbReference>
<sequence length="201" mass="22771">MQHHQYPACPDQVPPHLRGNRGFFARWFGRTVLNLFGWRVEGTIPDVERVLIIAAPHTSNWDFVFAMAALLAINLRVRWLGKHTIFKPGVVWFMEWLGGIPVNRADPKGIVEAVVDLSKKEGGIVIGLAPEGTRKKVVKWKTGFLRLADTLDCQILLFVFDFSGKRMVIGDLYQPTGDKEADLAFIMTYYKQFIGKNPSKT</sequence>
<evidence type="ECO:0000256" key="1">
    <source>
        <dbReference type="ARBA" id="ARBA00005189"/>
    </source>
</evidence>
<dbReference type="SUPFAM" id="SSF69593">
    <property type="entry name" value="Glycerol-3-phosphate (1)-acyltransferase"/>
    <property type="match status" value="1"/>
</dbReference>
<keyword evidence="3 5" id="KW-0012">Acyltransferase</keyword>
<dbReference type="PANTHER" id="PTHR10434">
    <property type="entry name" value="1-ACYL-SN-GLYCEROL-3-PHOSPHATE ACYLTRANSFERASE"/>
    <property type="match status" value="1"/>
</dbReference>
<evidence type="ECO:0000313" key="5">
    <source>
        <dbReference type="EMBL" id="KRO94432.1"/>
    </source>
</evidence>
<accession>A0A0R2UBD0</accession>
<proteinExistence type="predicted"/>
<evidence type="ECO:0000313" key="6">
    <source>
        <dbReference type="Proteomes" id="UP000051213"/>
    </source>
</evidence>
<evidence type="ECO:0000256" key="3">
    <source>
        <dbReference type="ARBA" id="ARBA00023315"/>
    </source>
</evidence>
<dbReference type="AlphaFoldDB" id="A0A0R2UBD0"/>
<comment type="caution">
    <text evidence="5">The sequence shown here is derived from an EMBL/GenBank/DDBJ whole genome shotgun (WGS) entry which is preliminary data.</text>
</comment>